<protein>
    <submittedName>
        <fullName evidence="2">Phosphohydrolase</fullName>
    </submittedName>
</protein>
<dbReference type="InterPro" id="IPR006674">
    <property type="entry name" value="HD_domain"/>
</dbReference>
<proteinExistence type="predicted"/>
<evidence type="ECO:0000313" key="3">
    <source>
        <dbReference type="Proteomes" id="UP000503820"/>
    </source>
</evidence>
<evidence type="ECO:0000259" key="1">
    <source>
        <dbReference type="Pfam" id="PF13023"/>
    </source>
</evidence>
<gene>
    <name evidence="2" type="ORF">DSM19430T_13690</name>
</gene>
<keyword evidence="3" id="KW-1185">Reference proteome</keyword>
<evidence type="ECO:0000313" key="2">
    <source>
        <dbReference type="EMBL" id="GFM36685.1"/>
    </source>
</evidence>
<name>A0A7J0BU67_9BACT</name>
<keyword evidence="2" id="KW-0378">Hydrolase</keyword>
<dbReference type="EMBL" id="BLVP01000007">
    <property type="protein sequence ID" value="GFM36685.1"/>
    <property type="molecule type" value="Genomic_DNA"/>
</dbReference>
<reference evidence="2 3" key="1">
    <citation type="submission" date="2020-05" db="EMBL/GenBank/DDBJ databases">
        <title>Draft genome sequence of Desulfovibrio psychrotolerans JS1T.</title>
        <authorList>
            <person name="Ueno A."/>
            <person name="Tamazawa S."/>
            <person name="Tamamura S."/>
            <person name="Murakami T."/>
            <person name="Kiyama T."/>
            <person name="Inomata H."/>
            <person name="Amano Y."/>
            <person name="Miyakawa K."/>
            <person name="Tamaki H."/>
            <person name="Naganuma T."/>
            <person name="Kaneko K."/>
        </authorList>
    </citation>
    <scope>NUCLEOTIDE SEQUENCE [LARGE SCALE GENOMIC DNA]</scope>
    <source>
        <strain evidence="2 3">JS1</strain>
    </source>
</reference>
<comment type="caution">
    <text evidence="2">The sequence shown here is derived from an EMBL/GenBank/DDBJ whole genome shotgun (WGS) entry which is preliminary data.</text>
</comment>
<feature type="domain" description="HD" evidence="1">
    <location>
        <begin position="204"/>
        <end position="387"/>
    </location>
</feature>
<organism evidence="2 3">
    <name type="scientific">Desulfovibrio psychrotolerans</name>
    <dbReference type="NCBI Taxonomy" id="415242"/>
    <lineage>
        <taxon>Bacteria</taxon>
        <taxon>Pseudomonadati</taxon>
        <taxon>Thermodesulfobacteriota</taxon>
        <taxon>Desulfovibrionia</taxon>
        <taxon>Desulfovibrionales</taxon>
        <taxon>Desulfovibrionaceae</taxon>
        <taxon>Desulfovibrio</taxon>
    </lineage>
</organism>
<dbReference type="AlphaFoldDB" id="A0A7J0BU67"/>
<sequence>MSNIRKSLLQFTFAGAYMKRWNDKLRPMELLEVDKQAHKMIVAWLLFMLNAEGRLQGERIKLGETIVEGGIFDYFFRLVITDIKPPIFYKIRENPQHYSQLLQWVQGELEPVLAPLGQGVWERFVAYFAPDRKKTLGDEILEAAHLYASKWEFDLLKGLNGFDDEIPEIDATFTRRLEAHAHLRGVNELLAGSGNVLGRLANLCGQLRFQKRWSQTPRVPETSVIGHMFLVACYSYFFSIAQGACGARRQNNFFCGLFHDLPELLTRDIISPVKKSVENLDGFIKEYEAAELERRVLGPLREEGYGRIAWRLGYFLGLDTGSEFHESIVVDGVVKRLDFEQLQNHYNQDAFDPKDGTMLKACDTMAAFIEAYTAVRNGISVDELHQALWRLRHQNRKLVIGNIHVGALFADFD</sequence>
<dbReference type="RefSeq" id="WP_174409350.1">
    <property type="nucleotide sequence ID" value="NZ_BLVP01000007.1"/>
</dbReference>
<dbReference type="SUPFAM" id="SSF109604">
    <property type="entry name" value="HD-domain/PDEase-like"/>
    <property type="match status" value="2"/>
</dbReference>
<dbReference type="Gene3D" id="1.10.3210.10">
    <property type="entry name" value="Hypothetical protein af1432"/>
    <property type="match status" value="2"/>
</dbReference>
<dbReference type="Proteomes" id="UP000503820">
    <property type="component" value="Unassembled WGS sequence"/>
</dbReference>
<dbReference type="Pfam" id="PF13023">
    <property type="entry name" value="HD_3"/>
    <property type="match status" value="1"/>
</dbReference>
<accession>A0A7J0BU67</accession>
<dbReference type="GO" id="GO:0016787">
    <property type="term" value="F:hydrolase activity"/>
    <property type="evidence" value="ECO:0007669"/>
    <property type="project" value="UniProtKB-KW"/>
</dbReference>